<dbReference type="PANTHER" id="PTHR45947:SF3">
    <property type="entry name" value="SULFOQUINOVOSYL TRANSFERASE SQD2"/>
    <property type="match status" value="1"/>
</dbReference>
<evidence type="ECO:0000313" key="3">
    <source>
        <dbReference type="Proteomes" id="UP000397656"/>
    </source>
</evidence>
<reference evidence="2 3" key="1">
    <citation type="submission" date="2020-10" db="EMBL/GenBank/DDBJ databases">
        <title>Complete genome sequence of Cupriavidus basilensis CCUG 49340T.</title>
        <authorList>
            <person name="Salva-Serra F."/>
            <person name="Donoso R.A."/>
            <person name="Cho K.H."/>
            <person name="Yoo J.A."/>
            <person name="Lee K."/>
            <person name="Yoon S.-H."/>
            <person name="Perez-Pantoja D."/>
            <person name="Moore E.R.B."/>
        </authorList>
    </citation>
    <scope>NUCLEOTIDE SEQUENCE [LARGE SCALE GENOMIC DNA]</scope>
    <source>
        <strain evidence="3">CCUG 49340</strain>
    </source>
</reference>
<gene>
    <name evidence="2" type="ORF">F7R26_024980</name>
</gene>
<dbReference type="CDD" id="cd03801">
    <property type="entry name" value="GT4_PimA-like"/>
    <property type="match status" value="1"/>
</dbReference>
<keyword evidence="2" id="KW-0808">Transferase</keyword>
<evidence type="ECO:0000259" key="1">
    <source>
        <dbReference type="Pfam" id="PF00534"/>
    </source>
</evidence>
<name>A0A7M2H980_9BURK</name>
<dbReference type="InterPro" id="IPR001296">
    <property type="entry name" value="Glyco_trans_1"/>
</dbReference>
<evidence type="ECO:0000313" key="2">
    <source>
        <dbReference type="EMBL" id="QOT80682.1"/>
    </source>
</evidence>
<accession>A0A7M2H980</accession>
<organism evidence="2 3">
    <name type="scientific">Cupriavidus basilensis</name>
    <dbReference type="NCBI Taxonomy" id="68895"/>
    <lineage>
        <taxon>Bacteria</taxon>
        <taxon>Pseudomonadati</taxon>
        <taxon>Pseudomonadota</taxon>
        <taxon>Betaproteobacteria</taxon>
        <taxon>Burkholderiales</taxon>
        <taxon>Burkholderiaceae</taxon>
        <taxon>Cupriavidus</taxon>
    </lineage>
</organism>
<dbReference type="PANTHER" id="PTHR45947">
    <property type="entry name" value="SULFOQUINOVOSYL TRANSFERASE SQD2"/>
    <property type="match status" value="1"/>
</dbReference>
<dbReference type="EMBL" id="CP062804">
    <property type="protein sequence ID" value="QOT80682.1"/>
    <property type="molecule type" value="Genomic_DNA"/>
</dbReference>
<dbReference type="Proteomes" id="UP000397656">
    <property type="component" value="Chromosome 2"/>
</dbReference>
<proteinExistence type="predicted"/>
<dbReference type="InterPro" id="IPR050194">
    <property type="entry name" value="Glycosyltransferase_grp1"/>
</dbReference>
<dbReference type="SUPFAM" id="SSF53756">
    <property type="entry name" value="UDP-Glycosyltransferase/glycogen phosphorylase"/>
    <property type="match status" value="1"/>
</dbReference>
<dbReference type="Gene3D" id="3.40.50.2000">
    <property type="entry name" value="Glycogen Phosphorylase B"/>
    <property type="match status" value="2"/>
</dbReference>
<dbReference type="Pfam" id="PF00534">
    <property type="entry name" value="Glycos_transf_1"/>
    <property type="match status" value="1"/>
</dbReference>
<dbReference type="RefSeq" id="WP_170301940.1">
    <property type="nucleotide sequence ID" value="NZ_CP062804.1"/>
</dbReference>
<dbReference type="AlphaFoldDB" id="A0A7M2H980"/>
<sequence length="417" mass="47121">MVNTIFPDASSRLGLPAPVYGGWMYALAGDLAAISGIELAVATVYEGERSQYFDINGIRYYLIPRCKRFRRASSSVLNWRQVALDFQPDLAHVHGTECSHGMEMMEACPTLKYLVSIQGLVSVYHRYYMAGMSNWEVFRNITLRDILRWDTLFHARRSFQRRGIVEREYINRAIAVIGRTEWDYSHIKAIRPDATYHFCNESLRDEFYSAEKWSVDRCVPHSIFLSQASYPIKGLHEVLKAVALLKRDFPDIKVKIAGNDITKSSSLADRLKRSGYGKYVRNLIVQLGLTPHVEFLGSKSAAAMRAEYMKSHVFISPSSIENSPNSIGEAQILGVPVLASFVGGVPTMLQEFAKNSLYRFGEYEVLAVKIREIFKHTGATAQMAGEGMAYASQRHDRQKNLNKMLSIYRECAAVKAG</sequence>
<dbReference type="GO" id="GO:0016757">
    <property type="term" value="F:glycosyltransferase activity"/>
    <property type="evidence" value="ECO:0007669"/>
    <property type="project" value="InterPro"/>
</dbReference>
<protein>
    <submittedName>
        <fullName evidence="2">Glycosyltransferase family 4 protein</fullName>
    </submittedName>
</protein>
<dbReference type="GeneID" id="98404197"/>
<feature type="domain" description="Glycosyl transferase family 1" evidence="1">
    <location>
        <begin position="231"/>
        <end position="378"/>
    </location>
</feature>